<keyword evidence="6" id="KW-0106">Calcium</keyword>
<dbReference type="HOGENOM" id="CLU_006332_9_0_0"/>
<evidence type="ECO:0000256" key="1">
    <source>
        <dbReference type="ARBA" id="ARBA00001913"/>
    </source>
</evidence>
<dbReference type="Proteomes" id="UP000004358">
    <property type="component" value="Unassembled WGS sequence"/>
</dbReference>
<evidence type="ECO:0000256" key="5">
    <source>
        <dbReference type="ARBA" id="ARBA00022801"/>
    </source>
</evidence>
<keyword evidence="3" id="KW-0479">Metal-binding</keyword>
<dbReference type="Pfam" id="PF00884">
    <property type="entry name" value="Sulfatase"/>
    <property type="match status" value="1"/>
</dbReference>
<dbReference type="PANTHER" id="PTHR45953">
    <property type="entry name" value="IDURONATE 2-SULFATASE"/>
    <property type="match status" value="1"/>
</dbReference>
<dbReference type="SUPFAM" id="SSF53649">
    <property type="entry name" value="Alkaline phosphatase-like"/>
    <property type="match status" value="1"/>
</dbReference>
<evidence type="ECO:0000256" key="7">
    <source>
        <dbReference type="SAM" id="SignalP"/>
    </source>
</evidence>
<evidence type="ECO:0000313" key="9">
    <source>
        <dbReference type="EMBL" id="EAQ77112.1"/>
    </source>
</evidence>
<evidence type="ECO:0000256" key="4">
    <source>
        <dbReference type="ARBA" id="ARBA00022729"/>
    </source>
</evidence>
<name>A4A280_9BACT</name>
<comment type="cofactor">
    <cofactor evidence="1">
        <name>Ca(2+)</name>
        <dbReference type="ChEBI" id="CHEBI:29108"/>
    </cofactor>
</comment>
<organism evidence="9 10">
    <name type="scientific">Blastopirellula marina DSM 3645</name>
    <dbReference type="NCBI Taxonomy" id="314230"/>
    <lineage>
        <taxon>Bacteria</taxon>
        <taxon>Pseudomonadati</taxon>
        <taxon>Planctomycetota</taxon>
        <taxon>Planctomycetia</taxon>
        <taxon>Pirellulales</taxon>
        <taxon>Pirellulaceae</taxon>
        <taxon>Blastopirellula</taxon>
    </lineage>
</organism>
<protein>
    <submittedName>
        <fullName evidence="9">Iduronate-2-sulfatase</fullName>
    </submittedName>
</protein>
<dbReference type="STRING" id="314230.DSM3645_15865"/>
<proteinExistence type="inferred from homology"/>
<dbReference type="InterPro" id="IPR017850">
    <property type="entry name" value="Alkaline_phosphatase_core_sf"/>
</dbReference>
<dbReference type="RefSeq" id="WP_002651071.1">
    <property type="nucleotide sequence ID" value="NZ_CH672376.1"/>
</dbReference>
<evidence type="ECO:0000259" key="8">
    <source>
        <dbReference type="Pfam" id="PF00884"/>
    </source>
</evidence>
<dbReference type="eggNOG" id="COG3119">
    <property type="taxonomic scope" value="Bacteria"/>
</dbReference>
<comment type="caution">
    <text evidence="9">The sequence shown here is derived from an EMBL/GenBank/DDBJ whole genome shotgun (WGS) entry which is preliminary data.</text>
</comment>
<comment type="similarity">
    <text evidence="2">Belongs to the sulfatase family.</text>
</comment>
<dbReference type="InterPro" id="IPR000917">
    <property type="entry name" value="Sulfatase_N"/>
</dbReference>
<dbReference type="EMBL" id="AANZ01000042">
    <property type="protein sequence ID" value="EAQ77112.1"/>
    <property type="molecule type" value="Genomic_DNA"/>
</dbReference>
<sequence>MHLRPWLAAVVVTLSASSLLAADGKYNVLFIISDDLSAESLSCYGHRECQTPNIDRLAQRGVKFTHAYCQYPVCGPSRAALMSGLHAATIGVMGNGQSTRFTQNLGDRASMSQHFRDQGYYAARVSKIYHMRIPGDITAGTNGDDHAASWDERFNCQAPEWMSAGDAATYSNEKLNKDPDKHYGLGFGTAFYAVKASTDGAEQADHKAADKAIELLRKHKEERFFLAVGMVRPHVPLVAPAKFFEPYADGQMELPLKVAGDWDDIPKAGISRNSKATGMTLEGQRNTLSAYYAAVAYMDYQVGRVLDELHQLGLDKNTVVVFTADHGYHLGEHDFWQKMSLHEESTHIPLIVAIPGEQPKVVNGLAAQIDIYPTLAQLCELPVPTYLQGVSQVAAIASPDAAVRDDVLCMTSKGKLLRTDRYAYISYSGGTEELYDMQSDPQQYTNLAKDPASQPVLGKLRAQLKERADLPRPGK</sequence>
<evidence type="ECO:0000256" key="2">
    <source>
        <dbReference type="ARBA" id="ARBA00008779"/>
    </source>
</evidence>
<gene>
    <name evidence="9" type="ORF">DSM3645_15865</name>
</gene>
<feature type="signal peptide" evidence="7">
    <location>
        <begin position="1"/>
        <end position="21"/>
    </location>
</feature>
<dbReference type="InterPro" id="IPR035874">
    <property type="entry name" value="IDS"/>
</dbReference>
<dbReference type="PANTHER" id="PTHR45953:SF1">
    <property type="entry name" value="IDURONATE 2-SULFATASE"/>
    <property type="match status" value="1"/>
</dbReference>
<keyword evidence="4 7" id="KW-0732">Signal</keyword>
<dbReference type="OrthoDB" id="9782218at2"/>
<feature type="domain" description="Sulfatase N-terminal" evidence="8">
    <location>
        <begin position="27"/>
        <end position="378"/>
    </location>
</feature>
<evidence type="ECO:0000313" key="10">
    <source>
        <dbReference type="Proteomes" id="UP000004358"/>
    </source>
</evidence>
<feature type="chain" id="PRO_5002664293" evidence="7">
    <location>
        <begin position="22"/>
        <end position="475"/>
    </location>
</feature>
<dbReference type="GO" id="GO:0046872">
    <property type="term" value="F:metal ion binding"/>
    <property type="evidence" value="ECO:0007669"/>
    <property type="project" value="UniProtKB-KW"/>
</dbReference>
<evidence type="ECO:0000256" key="3">
    <source>
        <dbReference type="ARBA" id="ARBA00022723"/>
    </source>
</evidence>
<reference evidence="9 10" key="1">
    <citation type="submission" date="2006-02" db="EMBL/GenBank/DDBJ databases">
        <authorList>
            <person name="Amann R."/>
            <person name="Ferriera S."/>
            <person name="Johnson J."/>
            <person name="Kravitz S."/>
            <person name="Halpern A."/>
            <person name="Remington K."/>
            <person name="Beeson K."/>
            <person name="Tran B."/>
            <person name="Rogers Y.-H."/>
            <person name="Friedman R."/>
            <person name="Venter J.C."/>
        </authorList>
    </citation>
    <scope>NUCLEOTIDE SEQUENCE [LARGE SCALE GENOMIC DNA]</scope>
    <source>
        <strain evidence="9 10">DSM 3645</strain>
    </source>
</reference>
<dbReference type="GO" id="GO:0005737">
    <property type="term" value="C:cytoplasm"/>
    <property type="evidence" value="ECO:0007669"/>
    <property type="project" value="TreeGrafter"/>
</dbReference>
<keyword evidence="5" id="KW-0378">Hydrolase</keyword>
<dbReference type="GO" id="GO:0004423">
    <property type="term" value="F:iduronate-2-sulfatase activity"/>
    <property type="evidence" value="ECO:0007669"/>
    <property type="project" value="InterPro"/>
</dbReference>
<evidence type="ECO:0000256" key="6">
    <source>
        <dbReference type="ARBA" id="ARBA00022837"/>
    </source>
</evidence>
<accession>A4A280</accession>
<dbReference type="CDD" id="cd16030">
    <property type="entry name" value="iduronate-2-sulfatase"/>
    <property type="match status" value="1"/>
</dbReference>
<dbReference type="AlphaFoldDB" id="A4A280"/>
<dbReference type="Gene3D" id="3.40.720.10">
    <property type="entry name" value="Alkaline Phosphatase, subunit A"/>
    <property type="match status" value="1"/>
</dbReference>